<keyword evidence="4" id="KW-1185">Reference proteome</keyword>
<protein>
    <submittedName>
        <fullName evidence="3">ABC transporter substrate-binding protein</fullName>
    </submittedName>
</protein>
<dbReference type="RefSeq" id="WP_119954131.1">
    <property type="nucleotide sequence ID" value="NZ_QYUR01000002.1"/>
</dbReference>
<proteinExistence type="predicted"/>
<keyword evidence="1 2" id="KW-0732">Signal</keyword>
<dbReference type="AlphaFoldDB" id="A0A418XM78"/>
<evidence type="ECO:0000256" key="1">
    <source>
        <dbReference type="ARBA" id="ARBA00022729"/>
    </source>
</evidence>
<organism evidence="3 4">
    <name type="scientific">Pseudomonas cavernicola</name>
    <dbReference type="NCBI Taxonomy" id="2320866"/>
    <lineage>
        <taxon>Bacteria</taxon>
        <taxon>Pseudomonadati</taxon>
        <taxon>Pseudomonadota</taxon>
        <taxon>Gammaproteobacteria</taxon>
        <taxon>Pseudomonadales</taxon>
        <taxon>Pseudomonadaceae</taxon>
        <taxon>Pseudomonas</taxon>
    </lineage>
</organism>
<sequence length="342" mass="37668">MKKTAIGAMLIAALASNAMASELTVISFGGTSKKVQTDAFYRPFEKATGNKVLAGEYNGEMGMIKAMVDTKSVNWDVVQVEGPELLRGCDEGMFEQLAPALIGNPESFVPGTLSDCGAGLLVWSMAMAYNADKLKVAPTGWKDFWDTNKYPGKRGLRKGAKYTLEIALIADGVPHEDIYKVLSTREGVDRAFRKLDELKPHLQWWEAGAQPMQFLASGDVVMSTAFNGRVFSAQQEGANMQVVWNGSIYAIDSWAIPKGSKNKEIAEQFIEFALRPENQKIHTERLSYGSTNLKTVSLLDPKLAAQLNTAPQNLNSAVPMDNVFWVDNGEELEQRFNSWVAK</sequence>
<feature type="chain" id="PRO_5019470385" evidence="2">
    <location>
        <begin position="21"/>
        <end position="342"/>
    </location>
</feature>
<dbReference type="InterPro" id="IPR006059">
    <property type="entry name" value="SBP"/>
</dbReference>
<evidence type="ECO:0000313" key="4">
    <source>
        <dbReference type="Proteomes" id="UP000284021"/>
    </source>
</evidence>
<comment type="caution">
    <text evidence="3">The sequence shown here is derived from an EMBL/GenBank/DDBJ whole genome shotgun (WGS) entry which is preliminary data.</text>
</comment>
<dbReference type="OrthoDB" id="9815444at2"/>
<dbReference type="PANTHER" id="PTHR30222">
    <property type="entry name" value="SPERMIDINE/PUTRESCINE-BINDING PERIPLASMIC PROTEIN"/>
    <property type="match status" value="1"/>
</dbReference>
<dbReference type="CDD" id="cd13589">
    <property type="entry name" value="PBP2_polyamine_RpCGA009"/>
    <property type="match status" value="1"/>
</dbReference>
<dbReference type="Pfam" id="PF13416">
    <property type="entry name" value="SBP_bac_8"/>
    <property type="match status" value="1"/>
</dbReference>
<feature type="signal peptide" evidence="2">
    <location>
        <begin position="1"/>
        <end position="20"/>
    </location>
</feature>
<evidence type="ECO:0000256" key="2">
    <source>
        <dbReference type="SAM" id="SignalP"/>
    </source>
</evidence>
<gene>
    <name evidence="3" type="ORF">D3879_10190</name>
</gene>
<dbReference type="EMBL" id="QYUR01000002">
    <property type="protein sequence ID" value="RJG13578.1"/>
    <property type="molecule type" value="Genomic_DNA"/>
</dbReference>
<name>A0A418XM78_9PSED</name>
<dbReference type="Proteomes" id="UP000284021">
    <property type="component" value="Unassembled WGS sequence"/>
</dbReference>
<evidence type="ECO:0000313" key="3">
    <source>
        <dbReference type="EMBL" id="RJG13578.1"/>
    </source>
</evidence>
<accession>A0A418XM78</accession>
<reference evidence="3 4" key="1">
    <citation type="submission" date="2018-09" db="EMBL/GenBank/DDBJ databases">
        <authorList>
            <person name="Zhu H."/>
        </authorList>
    </citation>
    <scope>NUCLEOTIDE SEQUENCE [LARGE SCALE GENOMIC DNA]</scope>
    <source>
        <strain evidence="3 4">K1S02-6</strain>
    </source>
</reference>
<dbReference type="PANTHER" id="PTHR30222:SF2">
    <property type="entry name" value="ABC TRANSPORTER SUBSTRATE-BINDING PROTEIN"/>
    <property type="match status" value="1"/>
</dbReference>
<dbReference type="Gene3D" id="3.40.190.10">
    <property type="entry name" value="Periplasmic binding protein-like II"/>
    <property type="match status" value="2"/>
</dbReference>
<dbReference type="SUPFAM" id="SSF53850">
    <property type="entry name" value="Periplasmic binding protein-like II"/>
    <property type="match status" value="1"/>
</dbReference>